<name>A0ABW7UW00_9ACTN</name>
<reference evidence="1 2" key="1">
    <citation type="submission" date="2024-10" db="EMBL/GenBank/DDBJ databases">
        <title>The Natural Products Discovery Center: Release of the First 8490 Sequenced Strains for Exploring Actinobacteria Biosynthetic Diversity.</title>
        <authorList>
            <person name="Kalkreuter E."/>
            <person name="Kautsar S.A."/>
            <person name="Yang D."/>
            <person name="Bader C.D."/>
            <person name="Teijaro C.N."/>
            <person name="Fluegel L."/>
            <person name="Davis C.M."/>
            <person name="Simpson J.R."/>
            <person name="Lauterbach L."/>
            <person name="Steele A.D."/>
            <person name="Gui C."/>
            <person name="Meng S."/>
            <person name="Li G."/>
            <person name="Viehrig K."/>
            <person name="Ye F."/>
            <person name="Su P."/>
            <person name="Kiefer A.F."/>
            <person name="Nichols A."/>
            <person name="Cepeda A.J."/>
            <person name="Yan W."/>
            <person name="Fan B."/>
            <person name="Jiang Y."/>
            <person name="Adhikari A."/>
            <person name="Zheng C.-J."/>
            <person name="Schuster L."/>
            <person name="Cowan T.M."/>
            <person name="Smanski M.J."/>
            <person name="Chevrette M.G."/>
            <person name="De Carvalho L.P.S."/>
            <person name="Shen B."/>
        </authorList>
    </citation>
    <scope>NUCLEOTIDE SEQUENCE [LARGE SCALE GENOMIC DNA]</scope>
    <source>
        <strain evidence="1 2">NPDC020327</strain>
    </source>
</reference>
<accession>A0ABW7UW00</accession>
<gene>
    <name evidence="1" type="ORF">ACH429_22110</name>
</gene>
<protein>
    <submittedName>
        <fullName evidence="1">Uncharacterized protein</fullName>
    </submittedName>
</protein>
<organism evidence="1 2">
    <name type="scientific">Streptomyces pathocidini</name>
    <dbReference type="NCBI Taxonomy" id="1650571"/>
    <lineage>
        <taxon>Bacteria</taxon>
        <taxon>Bacillati</taxon>
        <taxon>Actinomycetota</taxon>
        <taxon>Actinomycetes</taxon>
        <taxon>Kitasatosporales</taxon>
        <taxon>Streptomycetaceae</taxon>
        <taxon>Streptomyces</taxon>
    </lineage>
</organism>
<sequence>MSATNDPANVLKVNAAAQSAARLAADTGHSSLAVAAAAGAALFAAADTVLHTPAASDDPYATFDTD</sequence>
<dbReference type="EMBL" id="JBIRWE010000011">
    <property type="protein sequence ID" value="MFI1966773.1"/>
    <property type="molecule type" value="Genomic_DNA"/>
</dbReference>
<comment type="caution">
    <text evidence="1">The sequence shown here is derived from an EMBL/GenBank/DDBJ whole genome shotgun (WGS) entry which is preliminary data.</text>
</comment>
<dbReference type="Proteomes" id="UP001611548">
    <property type="component" value="Unassembled WGS sequence"/>
</dbReference>
<evidence type="ECO:0000313" key="1">
    <source>
        <dbReference type="EMBL" id="MFI1966773.1"/>
    </source>
</evidence>
<evidence type="ECO:0000313" key="2">
    <source>
        <dbReference type="Proteomes" id="UP001611548"/>
    </source>
</evidence>
<dbReference type="RefSeq" id="WP_157859220.1">
    <property type="nucleotide sequence ID" value="NZ_JBIRWE010000011.1"/>
</dbReference>
<keyword evidence="2" id="KW-1185">Reference proteome</keyword>
<proteinExistence type="predicted"/>